<dbReference type="PANTHER" id="PTHR10742:SF342">
    <property type="entry name" value="AMINE OXIDASE"/>
    <property type="match status" value="1"/>
</dbReference>
<evidence type="ECO:0000256" key="3">
    <source>
        <dbReference type="ARBA" id="ARBA00012535"/>
    </source>
</evidence>
<dbReference type="InterPro" id="IPR006311">
    <property type="entry name" value="TAT_signal"/>
</dbReference>
<evidence type="ECO:0000256" key="4">
    <source>
        <dbReference type="ARBA" id="ARBA00017871"/>
    </source>
</evidence>
<evidence type="ECO:0000313" key="8">
    <source>
        <dbReference type="EMBL" id="TZG29066.1"/>
    </source>
</evidence>
<dbReference type="Gene3D" id="3.90.660.10">
    <property type="match status" value="1"/>
</dbReference>
<dbReference type="InterPro" id="IPR050281">
    <property type="entry name" value="Flavin_monoamine_oxidase"/>
</dbReference>
<dbReference type="Proteomes" id="UP000322077">
    <property type="component" value="Unassembled WGS sequence"/>
</dbReference>
<keyword evidence="5" id="KW-0073">Auxin biosynthesis</keyword>
<dbReference type="InterPro" id="IPR036188">
    <property type="entry name" value="FAD/NAD-bd_sf"/>
</dbReference>
<evidence type="ECO:0000259" key="7">
    <source>
        <dbReference type="Pfam" id="PF01593"/>
    </source>
</evidence>
<dbReference type="GO" id="GO:0009063">
    <property type="term" value="P:amino acid catabolic process"/>
    <property type="evidence" value="ECO:0007669"/>
    <property type="project" value="TreeGrafter"/>
</dbReference>
<feature type="domain" description="Amine oxidase" evidence="7">
    <location>
        <begin position="70"/>
        <end position="531"/>
    </location>
</feature>
<organism evidence="8 9">
    <name type="scientific">Sphingomonas montanisoli</name>
    <dbReference type="NCBI Taxonomy" id="2606412"/>
    <lineage>
        <taxon>Bacteria</taxon>
        <taxon>Pseudomonadati</taxon>
        <taxon>Pseudomonadota</taxon>
        <taxon>Alphaproteobacteria</taxon>
        <taxon>Sphingomonadales</taxon>
        <taxon>Sphingomonadaceae</taxon>
        <taxon>Sphingomonas</taxon>
    </lineage>
</organism>
<keyword evidence="9" id="KW-1185">Reference proteome</keyword>
<dbReference type="PANTHER" id="PTHR10742">
    <property type="entry name" value="FLAVIN MONOAMINE OXIDASE"/>
    <property type="match status" value="1"/>
</dbReference>
<evidence type="ECO:0000256" key="2">
    <source>
        <dbReference type="ARBA" id="ARBA00005833"/>
    </source>
</evidence>
<dbReference type="Gene3D" id="3.50.50.60">
    <property type="entry name" value="FAD/NAD(P)-binding domain"/>
    <property type="match status" value="1"/>
</dbReference>
<evidence type="ECO:0000256" key="1">
    <source>
        <dbReference type="ARBA" id="ARBA00004814"/>
    </source>
</evidence>
<dbReference type="AlphaFoldDB" id="A0A5D9CCJ9"/>
<sequence>MTDPVSSPATGGFVPSRRQLLTAIGKAGGAAALYHAMTAMGHAAPSQFNGPPKLSGAKKGATVIVLGAGLAGMLAAYELMKAGYKVKLLEYQHRPGGRNWTVRGGDVIQEIGGAVQKVGFSPGNYLNPGPWRIPYHHEAVLHYCQEFGVALEPFVQINHNGYVHSSKAFDGKPVRYGAVGTDFKGHVAELLAKAVNKGALDDTVSKEDKDKLLEAMKGWGILDKDMNYVKSLRTSSSRGYDRPPGGGVGGAPIPSEPYGLTDVLDPRMWMTNAFYFNNVMQTSMFQPVGGMDMIGKGFAKQLPGMITYNAKVTKIAQSDSGVTITYEDLSKGSAVKTASADYCVCTIPLTILSQIEVQASPEMVTAIKSVPYHSSCKVGLEMKRRFWEEDDKIYGGHSFTNQSISQLSYPSYGFFKKGPSVLLGAYAGGAAAYTFGGLTPEQRVEEALKQGSVFHPESYRKEFMNGTAVAWSRLPWIAACASSWNDDARKAHYQNLVKIDGRLVLAGEHASYIGAWMEAALLSSLDAVERLHKMAQAA</sequence>
<dbReference type="InterPro" id="IPR002937">
    <property type="entry name" value="Amino_oxidase"/>
</dbReference>
<name>A0A5D9CCJ9_9SPHN</name>
<gene>
    <name evidence="8" type="ORF">FYJ91_02710</name>
</gene>
<dbReference type="PROSITE" id="PS51318">
    <property type="entry name" value="TAT"/>
    <property type="match status" value="1"/>
</dbReference>
<accession>A0A5D9CCJ9</accession>
<dbReference type="EMBL" id="VTOU01000001">
    <property type="protein sequence ID" value="TZG29066.1"/>
    <property type="molecule type" value="Genomic_DNA"/>
</dbReference>
<comment type="catalytic activity">
    <reaction evidence="6">
        <text>L-tryptophan + O2 = indole-3-acetamide + CO2 + H2O</text>
        <dbReference type="Rhea" id="RHEA:16165"/>
        <dbReference type="ChEBI" id="CHEBI:15377"/>
        <dbReference type="ChEBI" id="CHEBI:15379"/>
        <dbReference type="ChEBI" id="CHEBI:16031"/>
        <dbReference type="ChEBI" id="CHEBI:16526"/>
        <dbReference type="ChEBI" id="CHEBI:57912"/>
        <dbReference type="EC" id="1.13.12.3"/>
    </reaction>
</comment>
<comment type="pathway">
    <text evidence="1">Plant hormone metabolism; auxin biosynthesis.</text>
</comment>
<dbReference type="Pfam" id="PF01593">
    <property type="entry name" value="Amino_oxidase"/>
    <property type="match status" value="1"/>
</dbReference>
<dbReference type="SUPFAM" id="SSF54373">
    <property type="entry name" value="FAD-linked reductases, C-terminal domain"/>
    <property type="match status" value="1"/>
</dbReference>
<evidence type="ECO:0000313" key="9">
    <source>
        <dbReference type="Proteomes" id="UP000322077"/>
    </source>
</evidence>
<proteinExistence type="inferred from homology"/>
<reference evidence="8 9" key="1">
    <citation type="submission" date="2019-08" db="EMBL/GenBank/DDBJ databases">
        <authorList>
            <person name="Wang G."/>
            <person name="Xu Z."/>
        </authorList>
    </citation>
    <scope>NUCLEOTIDE SEQUENCE [LARGE SCALE GENOMIC DNA]</scope>
    <source>
        <strain evidence="8 9">ZX</strain>
    </source>
</reference>
<dbReference type="EC" id="1.13.12.3" evidence="3"/>
<evidence type="ECO:0000256" key="5">
    <source>
        <dbReference type="ARBA" id="ARBA00023070"/>
    </source>
</evidence>
<dbReference type="RefSeq" id="WP_149520730.1">
    <property type="nucleotide sequence ID" value="NZ_VTOU01000001.1"/>
</dbReference>
<dbReference type="GO" id="GO:0050361">
    <property type="term" value="F:tryptophan 2-monooxygenase activity"/>
    <property type="evidence" value="ECO:0007669"/>
    <property type="project" value="UniProtKB-EC"/>
</dbReference>
<dbReference type="Gene3D" id="1.20.1440.240">
    <property type="match status" value="1"/>
</dbReference>
<evidence type="ECO:0000256" key="6">
    <source>
        <dbReference type="ARBA" id="ARBA00047321"/>
    </source>
</evidence>
<dbReference type="SUPFAM" id="SSF51905">
    <property type="entry name" value="FAD/NAD(P)-binding domain"/>
    <property type="match status" value="1"/>
</dbReference>
<comment type="similarity">
    <text evidence="2">Belongs to the tryptophan 2-monooxygenase family.</text>
</comment>
<comment type="caution">
    <text evidence="8">The sequence shown here is derived from an EMBL/GenBank/DDBJ whole genome shotgun (WGS) entry which is preliminary data.</text>
</comment>
<dbReference type="GO" id="GO:0009851">
    <property type="term" value="P:auxin biosynthetic process"/>
    <property type="evidence" value="ECO:0007669"/>
    <property type="project" value="UniProtKB-KW"/>
</dbReference>
<dbReference type="GO" id="GO:0001716">
    <property type="term" value="F:L-amino-acid oxidase activity"/>
    <property type="evidence" value="ECO:0007669"/>
    <property type="project" value="TreeGrafter"/>
</dbReference>
<protein>
    <recommendedName>
        <fullName evidence="4">Tryptophan 2-monooxygenase</fullName>
        <ecNumber evidence="3">1.13.12.3</ecNumber>
    </recommendedName>
</protein>